<dbReference type="EMBL" id="BMMI01000015">
    <property type="protein sequence ID" value="GGL85087.1"/>
    <property type="molecule type" value="Genomic_DNA"/>
</dbReference>
<dbReference type="Pfam" id="PF10137">
    <property type="entry name" value="CAP12-PCTIR_TIR"/>
    <property type="match status" value="1"/>
</dbReference>
<evidence type="ECO:0000313" key="2">
    <source>
        <dbReference type="EMBL" id="GGL85087.1"/>
    </source>
</evidence>
<reference evidence="3" key="1">
    <citation type="journal article" date="2019" name="Int. J. Syst. Evol. Microbiol.">
        <title>The Global Catalogue of Microorganisms (GCM) 10K type strain sequencing project: providing services to taxonomists for standard genome sequencing and annotation.</title>
        <authorList>
            <consortium name="The Broad Institute Genomics Platform"/>
            <consortium name="The Broad Institute Genome Sequencing Center for Infectious Disease"/>
            <person name="Wu L."/>
            <person name="Ma J."/>
        </authorList>
    </citation>
    <scope>NUCLEOTIDE SEQUENCE [LARGE SCALE GENOMIC DNA]</scope>
    <source>
        <strain evidence="3">CGMCC 4.5581</strain>
    </source>
</reference>
<evidence type="ECO:0000313" key="3">
    <source>
        <dbReference type="Proteomes" id="UP000648663"/>
    </source>
</evidence>
<sequence>MSAPTPNPQDVFVIHGRNEPARAALFSFLRSIGLKPIEWSQAIAMTGTGSPYIGEVLDAAFSAAQAIVVLETPDDIAYLHPSLTYPADPDCDAQPQPRPNVLFEAGMAMGRDPRRTVIVELGRVRVFSDIHGRHVVRLDNSVSKRQDLADRLKAAGCAVDLSGRDWHEAGDLTPPAPPGGGLPLGRKLPSTQASGMPRLDARYHDGPKASGYVEIINNGPGDVYDLDFSTEEDQGFRIDRNGDFPIPKLPAGKSIRVMRTLSLGSRNNSYFNVLATGRTVDGTPIEEELFVSTT</sequence>
<feature type="domain" description="CD-NTase-associated protein 12/Pycsar effector protein TIR" evidence="1">
    <location>
        <begin position="11"/>
        <end position="139"/>
    </location>
</feature>
<comment type="caution">
    <text evidence="2">The sequence shown here is derived from an EMBL/GenBank/DDBJ whole genome shotgun (WGS) entry which is preliminary data.</text>
</comment>
<gene>
    <name evidence="2" type="ORF">GCM10011589_46900</name>
</gene>
<dbReference type="Proteomes" id="UP000648663">
    <property type="component" value="Unassembled WGS sequence"/>
</dbReference>
<organism evidence="2 3">
    <name type="scientific">Modestobacter marinus</name>
    <dbReference type="NCBI Taxonomy" id="477641"/>
    <lineage>
        <taxon>Bacteria</taxon>
        <taxon>Bacillati</taxon>
        <taxon>Actinomycetota</taxon>
        <taxon>Actinomycetes</taxon>
        <taxon>Geodermatophilales</taxon>
        <taxon>Geodermatophilaceae</taxon>
        <taxon>Modestobacter</taxon>
    </lineage>
</organism>
<dbReference type="InterPro" id="IPR019302">
    <property type="entry name" value="CAP12/PCTIR_TIR_dom"/>
</dbReference>
<accession>A0ABQ2GCA1</accession>
<name>A0ABQ2GCA1_9ACTN</name>
<dbReference type="RefSeq" id="WP_188959736.1">
    <property type="nucleotide sequence ID" value="NZ_BAABJU010000048.1"/>
</dbReference>
<protein>
    <recommendedName>
        <fullName evidence="1">CD-NTase-associated protein 12/Pycsar effector protein TIR domain-containing protein</fullName>
    </recommendedName>
</protein>
<keyword evidence="3" id="KW-1185">Reference proteome</keyword>
<evidence type="ECO:0000259" key="1">
    <source>
        <dbReference type="Pfam" id="PF10137"/>
    </source>
</evidence>
<proteinExistence type="predicted"/>